<name>A0A437UIC5_ENTAV</name>
<dbReference type="RefSeq" id="WP_127977967.1">
    <property type="nucleotide sequence ID" value="NZ_JAEMPA010000264.1"/>
</dbReference>
<reference evidence="6 7" key="1">
    <citation type="submission" date="2018-12" db="EMBL/GenBank/DDBJ databases">
        <title>A novel vanA-carrying plasmid in a clinical isolate of Enterococcus avium.</title>
        <authorList>
            <person name="Bernasconi O.J."/>
            <person name="Luzzaro F."/>
            <person name="Endimiani A."/>
        </authorList>
    </citation>
    <scope>NUCLEOTIDE SEQUENCE [LARGE SCALE GENOMIC DNA]</scope>
    <source>
        <strain evidence="6 7">LC0559/18</strain>
    </source>
</reference>
<accession>A0A437UIC5</accession>
<evidence type="ECO:0000256" key="1">
    <source>
        <dbReference type="ARBA" id="ARBA00009437"/>
    </source>
</evidence>
<keyword evidence="4" id="KW-0804">Transcription</keyword>
<organism evidence="6 7">
    <name type="scientific">Enterococcus avium</name>
    <name type="common">Streptococcus avium</name>
    <dbReference type="NCBI Taxonomy" id="33945"/>
    <lineage>
        <taxon>Bacteria</taxon>
        <taxon>Bacillati</taxon>
        <taxon>Bacillota</taxon>
        <taxon>Bacilli</taxon>
        <taxon>Lactobacillales</taxon>
        <taxon>Enterococcaceae</taxon>
        <taxon>Enterococcus</taxon>
    </lineage>
</organism>
<dbReference type="PANTHER" id="PTHR30126:SF91">
    <property type="entry name" value="LYSR FAMILY TRANSCRIPTIONAL REGULATOR"/>
    <property type="match status" value="1"/>
</dbReference>
<comment type="caution">
    <text evidence="6">The sequence shown here is derived from an EMBL/GenBank/DDBJ whole genome shotgun (WGS) entry which is preliminary data.</text>
</comment>
<evidence type="ECO:0000256" key="3">
    <source>
        <dbReference type="ARBA" id="ARBA00023125"/>
    </source>
</evidence>
<dbReference type="InterPro" id="IPR036390">
    <property type="entry name" value="WH_DNA-bd_sf"/>
</dbReference>
<dbReference type="Pfam" id="PF00126">
    <property type="entry name" value="HTH_1"/>
    <property type="match status" value="1"/>
</dbReference>
<dbReference type="GO" id="GO:0000976">
    <property type="term" value="F:transcription cis-regulatory region binding"/>
    <property type="evidence" value="ECO:0007669"/>
    <property type="project" value="TreeGrafter"/>
</dbReference>
<evidence type="ECO:0000313" key="7">
    <source>
        <dbReference type="Proteomes" id="UP000288388"/>
    </source>
</evidence>
<feature type="domain" description="HTH lysR-type" evidence="5">
    <location>
        <begin position="1"/>
        <end position="58"/>
    </location>
</feature>
<keyword evidence="2" id="KW-0805">Transcription regulation</keyword>
<evidence type="ECO:0000259" key="5">
    <source>
        <dbReference type="PROSITE" id="PS50931"/>
    </source>
</evidence>
<dbReference type="Pfam" id="PF03466">
    <property type="entry name" value="LysR_substrate"/>
    <property type="match status" value="1"/>
</dbReference>
<dbReference type="SUPFAM" id="SSF53850">
    <property type="entry name" value="Periplasmic binding protein-like II"/>
    <property type="match status" value="1"/>
</dbReference>
<dbReference type="Gene3D" id="1.10.10.10">
    <property type="entry name" value="Winged helix-like DNA-binding domain superfamily/Winged helix DNA-binding domain"/>
    <property type="match status" value="1"/>
</dbReference>
<dbReference type="InterPro" id="IPR036388">
    <property type="entry name" value="WH-like_DNA-bd_sf"/>
</dbReference>
<dbReference type="PANTHER" id="PTHR30126">
    <property type="entry name" value="HTH-TYPE TRANSCRIPTIONAL REGULATOR"/>
    <property type="match status" value="1"/>
</dbReference>
<protein>
    <submittedName>
        <fullName evidence="6">LysR family transcriptional regulator</fullName>
    </submittedName>
</protein>
<dbReference type="Gene3D" id="3.40.190.290">
    <property type="match status" value="1"/>
</dbReference>
<gene>
    <name evidence="6" type="ORF">EK398_00095</name>
</gene>
<dbReference type="EMBL" id="RYZS01000001">
    <property type="protein sequence ID" value="RVU93384.1"/>
    <property type="molecule type" value="Genomic_DNA"/>
</dbReference>
<proteinExistence type="inferred from homology"/>
<dbReference type="PROSITE" id="PS50931">
    <property type="entry name" value="HTH_LYSR"/>
    <property type="match status" value="1"/>
</dbReference>
<evidence type="ECO:0000256" key="4">
    <source>
        <dbReference type="ARBA" id="ARBA00023163"/>
    </source>
</evidence>
<dbReference type="SUPFAM" id="SSF46785">
    <property type="entry name" value="Winged helix' DNA-binding domain"/>
    <property type="match status" value="1"/>
</dbReference>
<dbReference type="AlphaFoldDB" id="A0A437UIC5"/>
<dbReference type="InterPro" id="IPR000847">
    <property type="entry name" value="LysR_HTH_N"/>
</dbReference>
<sequence>MNYKQCVIFREIAKTNNFTKAATNLFLTQSAVSHAIKDLEEEAGTQLFERLHRSVELTPAGELLLREIQPIIEEFESVEARLPDLEKQPPLKIASCITYAQTELPQLLRRFSVNHPEAHFNVQVFPASESIARLETGEVDLAFIEGKVQQASFQAKKIADYRLCVVAAPDFAEEQLSLPELLQRPLLLRERGSAVREAFESFVVLQGFKPFPIWESVDSQALVSAVKAGFGLSVLPYRLVKEEILLGKLTEVKITDWQLTNDITALVRKSRYQSRILAEFWKMLHQVN</sequence>
<evidence type="ECO:0000256" key="2">
    <source>
        <dbReference type="ARBA" id="ARBA00023015"/>
    </source>
</evidence>
<comment type="similarity">
    <text evidence="1">Belongs to the LysR transcriptional regulatory family.</text>
</comment>
<dbReference type="PRINTS" id="PR00039">
    <property type="entry name" value="HTHLYSR"/>
</dbReference>
<dbReference type="Proteomes" id="UP000288388">
    <property type="component" value="Unassembled WGS sequence"/>
</dbReference>
<keyword evidence="3" id="KW-0238">DNA-binding</keyword>
<dbReference type="FunFam" id="1.10.10.10:FF:000001">
    <property type="entry name" value="LysR family transcriptional regulator"/>
    <property type="match status" value="1"/>
</dbReference>
<dbReference type="GO" id="GO:0003700">
    <property type="term" value="F:DNA-binding transcription factor activity"/>
    <property type="evidence" value="ECO:0007669"/>
    <property type="project" value="InterPro"/>
</dbReference>
<dbReference type="InterPro" id="IPR005119">
    <property type="entry name" value="LysR_subst-bd"/>
</dbReference>
<evidence type="ECO:0000313" key="6">
    <source>
        <dbReference type="EMBL" id="RVU93384.1"/>
    </source>
</evidence>